<reference evidence="1" key="1">
    <citation type="submission" date="2021-11" db="EMBL/GenBank/DDBJ databases">
        <title>Streptomyces corallinus and Kineosporia corallina sp. nov., two new coral-derived marine actinobacteria.</title>
        <authorList>
            <person name="Buangrab K."/>
            <person name="Sutthacheep M."/>
            <person name="Yeemin T."/>
            <person name="Harunari E."/>
            <person name="Igarashi Y."/>
            <person name="Sripreechasak P."/>
            <person name="Kanchanasin P."/>
            <person name="Tanasupawat S."/>
            <person name="Phongsopitanun W."/>
        </authorList>
    </citation>
    <scope>NUCLEOTIDE SEQUENCE</scope>
    <source>
        <strain evidence="1">JCM 31032</strain>
    </source>
</reference>
<gene>
    <name evidence="1" type="ORF">LR394_17590</name>
</gene>
<dbReference type="PANTHER" id="PTHR45947">
    <property type="entry name" value="SULFOQUINOVOSYL TRANSFERASE SQD2"/>
    <property type="match status" value="1"/>
</dbReference>
<dbReference type="Pfam" id="PF13692">
    <property type="entry name" value="Glyco_trans_1_4"/>
    <property type="match status" value="1"/>
</dbReference>
<proteinExistence type="predicted"/>
<dbReference type="PANTHER" id="PTHR45947:SF3">
    <property type="entry name" value="SULFOQUINOVOSYL TRANSFERASE SQD2"/>
    <property type="match status" value="1"/>
</dbReference>
<accession>A0A9X1NF92</accession>
<sequence>MSMQVLYVQPYVPHYRVPLFNSLAQRLAERGDSLVVAAGHASGAQAKRSDEISDLPWLVPVESSVWNTPVGEFKYRAKLNSLMGQSQVCVMELDVGNVNAWHSLFLKRQSSMVLWGHGKSYTKPPRPAVERIKYRLARRADHIMTYTESGRKHLVIGGIPADRITAVGNSTDTKVLIKEFRSRQRRDLRFSEAFGVTTHQRPVAMYAGGLDGDKRVDFLCAAGAVAHRMDPDFLLLVAGSGEDEGLLEPGIRAGYVRHLRHADAKSLADMATVAQALWMPGRVGLVAVDAMALQIPIFSTNFPFHAPEYEFLTPGVNLQVLVNDPEMFAKQAFSFMKSGARAKISVGDPGLPTIDSVVSSMVNVIDLVVGRT</sequence>
<name>A0A9X1NF92_9ACTN</name>
<dbReference type="EMBL" id="JAJOMB010000009">
    <property type="protein sequence ID" value="MCD5312721.1"/>
    <property type="molecule type" value="Genomic_DNA"/>
</dbReference>
<keyword evidence="2" id="KW-1185">Reference proteome</keyword>
<dbReference type="RefSeq" id="WP_231443240.1">
    <property type="nucleotide sequence ID" value="NZ_JAJOMB010000009.1"/>
</dbReference>
<dbReference type="AlphaFoldDB" id="A0A9X1NF92"/>
<protein>
    <submittedName>
        <fullName evidence="1">Glycosyltransferase</fullName>
    </submittedName>
</protein>
<dbReference type="GO" id="GO:0016757">
    <property type="term" value="F:glycosyltransferase activity"/>
    <property type="evidence" value="ECO:0007669"/>
    <property type="project" value="TreeGrafter"/>
</dbReference>
<dbReference type="InterPro" id="IPR050194">
    <property type="entry name" value="Glycosyltransferase_grp1"/>
</dbReference>
<dbReference type="Proteomes" id="UP001138997">
    <property type="component" value="Unassembled WGS sequence"/>
</dbReference>
<evidence type="ECO:0000313" key="1">
    <source>
        <dbReference type="EMBL" id="MCD5312721.1"/>
    </source>
</evidence>
<dbReference type="Gene3D" id="3.40.50.2000">
    <property type="entry name" value="Glycogen Phosphorylase B"/>
    <property type="match status" value="2"/>
</dbReference>
<evidence type="ECO:0000313" key="2">
    <source>
        <dbReference type="Proteomes" id="UP001138997"/>
    </source>
</evidence>
<comment type="caution">
    <text evidence="1">The sequence shown here is derived from an EMBL/GenBank/DDBJ whole genome shotgun (WGS) entry which is preliminary data.</text>
</comment>
<organism evidence="1 2">
    <name type="scientific">Kineosporia babensis</name>
    <dbReference type="NCBI Taxonomy" id="499548"/>
    <lineage>
        <taxon>Bacteria</taxon>
        <taxon>Bacillati</taxon>
        <taxon>Actinomycetota</taxon>
        <taxon>Actinomycetes</taxon>
        <taxon>Kineosporiales</taxon>
        <taxon>Kineosporiaceae</taxon>
        <taxon>Kineosporia</taxon>
    </lineage>
</organism>
<dbReference type="SUPFAM" id="SSF53756">
    <property type="entry name" value="UDP-Glycosyltransferase/glycogen phosphorylase"/>
    <property type="match status" value="1"/>
</dbReference>